<dbReference type="RefSeq" id="WP_205010595.1">
    <property type="nucleotide sequence ID" value="NZ_JAFBEH010000075.1"/>
</dbReference>
<reference evidence="1 2" key="1">
    <citation type="submission" date="2021-01" db="EMBL/GenBank/DDBJ databases">
        <title>Genomic Encyclopedia of Type Strains, Phase IV (KMG-IV): sequencing the most valuable type-strain genomes for metagenomic binning, comparative biology and taxonomic classification.</title>
        <authorList>
            <person name="Goeker M."/>
        </authorList>
    </citation>
    <scope>NUCLEOTIDE SEQUENCE [LARGE SCALE GENOMIC DNA]</scope>
    <source>
        <strain evidence="1 2">DSM 27382</strain>
    </source>
</reference>
<proteinExistence type="predicted"/>
<dbReference type="EMBL" id="JAFBEH010000075">
    <property type="protein sequence ID" value="MBM7643761.1"/>
    <property type="molecule type" value="Genomic_DNA"/>
</dbReference>
<dbReference type="Proteomes" id="UP000697472">
    <property type="component" value="Unassembled WGS sequence"/>
</dbReference>
<gene>
    <name evidence="1" type="ORF">JOC28_002072</name>
</gene>
<name>A0ABS2PV54_9STRE</name>
<accession>A0ABS2PV54</accession>
<sequence length="87" mass="10161">MHEKDLKKVLSNLRQKYVERPADSQETVDQETLSSRKIAKIKQKMVGLEMERCQLMMDRADLTSVDEKIAKQKSLYKKCCQKVESRG</sequence>
<protein>
    <submittedName>
        <fullName evidence="1">Uncharacterized protein</fullName>
    </submittedName>
</protein>
<organism evidence="1 2">
    <name type="scientific">Streptococcus loxodontisalivarius</name>
    <dbReference type="NCBI Taxonomy" id="1349415"/>
    <lineage>
        <taxon>Bacteria</taxon>
        <taxon>Bacillati</taxon>
        <taxon>Bacillota</taxon>
        <taxon>Bacilli</taxon>
        <taxon>Lactobacillales</taxon>
        <taxon>Streptococcaceae</taxon>
        <taxon>Streptococcus</taxon>
    </lineage>
</organism>
<evidence type="ECO:0000313" key="1">
    <source>
        <dbReference type="EMBL" id="MBM7643761.1"/>
    </source>
</evidence>
<comment type="caution">
    <text evidence="1">The sequence shown here is derived from an EMBL/GenBank/DDBJ whole genome shotgun (WGS) entry which is preliminary data.</text>
</comment>
<evidence type="ECO:0000313" key="2">
    <source>
        <dbReference type="Proteomes" id="UP000697472"/>
    </source>
</evidence>
<keyword evidence="2" id="KW-1185">Reference proteome</keyword>